<accession>M7TLT0</accession>
<keyword evidence="5 7" id="KW-0472">Membrane</keyword>
<dbReference type="Gene3D" id="1.20.1250.20">
    <property type="entry name" value="MFS general substrate transporter like domains"/>
    <property type="match status" value="1"/>
</dbReference>
<dbReference type="KEGG" id="ela:UCREL1_5320"/>
<dbReference type="GO" id="GO:0016020">
    <property type="term" value="C:membrane"/>
    <property type="evidence" value="ECO:0007669"/>
    <property type="project" value="UniProtKB-SubCell"/>
</dbReference>
<name>M7TLT0_EUTLA</name>
<feature type="compositionally biased region" description="Low complexity" evidence="6">
    <location>
        <begin position="39"/>
        <end position="48"/>
    </location>
</feature>
<protein>
    <submittedName>
        <fullName evidence="8">Putative mfs general substrate transporter protein</fullName>
    </submittedName>
</protein>
<organism evidence="8 9">
    <name type="scientific">Eutypa lata (strain UCR-EL1)</name>
    <name type="common">Grapevine dieback disease fungus</name>
    <name type="synonym">Eutypa armeniacae</name>
    <dbReference type="NCBI Taxonomy" id="1287681"/>
    <lineage>
        <taxon>Eukaryota</taxon>
        <taxon>Fungi</taxon>
        <taxon>Dikarya</taxon>
        <taxon>Ascomycota</taxon>
        <taxon>Pezizomycotina</taxon>
        <taxon>Sordariomycetes</taxon>
        <taxon>Xylariomycetidae</taxon>
        <taxon>Xylariales</taxon>
        <taxon>Diatrypaceae</taxon>
        <taxon>Eutypa</taxon>
    </lineage>
</organism>
<evidence type="ECO:0000256" key="1">
    <source>
        <dbReference type="ARBA" id="ARBA00004141"/>
    </source>
</evidence>
<keyword evidence="2" id="KW-0813">Transport</keyword>
<feature type="transmembrane region" description="Helical" evidence="7">
    <location>
        <begin position="275"/>
        <end position="295"/>
    </location>
</feature>
<feature type="compositionally biased region" description="Polar residues" evidence="6">
    <location>
        <begin position="1"/>
        <end position="20"/>
    </location>
</feature>
<dbReference type="eggNOG" id="KOG2533">
    <property type="taxonomic scope" value="Eukaryota"/>
</dbReference>
<keyword evidence="3 7" id="KW-0812">Transmembrane</keyword>
<comment type="subcellular location">
    <subcellularLocation>
        <location evidence="1">Membrane</location>
        <topology evidence="1">Multi-pass membrane protein</topology>
    </subcellularLocation>
</comment>
<sequence length="466" mass="52859">MSTQQPAVTPSPGRSATPSEDGNLPSKGNPDDKTPSDLAPPTATALATRETERVEAVLGDAILRFLRIRQGPKREEHDLDSVATQHSIWDSENVEEYKELYIHPQWENWSAFDPKFRWTWREERAVRHKVDWKIMVWVCIMFASLNIDRNNISNAVSDNMLDDLGLTKGDYNTGQTIARVGFLVAELPSQLISKRIGPDLWIPIQICLFSIISGAQFFLSGRASFLATSATFQGGFIPDTILYLSYFYTVDIGVGFAAVGLVSMRGILGYEGWRWLFLIEGAFTFLIGVASFFLMPQSPAKTKSWWNPKGYFNDREAKIIVNSVIRDDPQKGGMYNRQGLSVRQIWECAKDYDMWPLYALGLLFGIPKYPVSQYLTLSFRSLGFNVIQTNLLSIPNIVGSSITMLLITAFIYQTNDSPRYFKANKGLLVICVWMCKWDAMTPEEQENYRMTTSDEGNKRLDFRFAT</sequence>
<dbReference type="PANTHER" id="PTHR43791:SF65">
    <property type="entry name" value="MAJOR FACILITATOR SUPERFAMILY (MFS) PROFILE DOMAIN-CONTAINING PROTEIN-RELATED"/>
    <property type="match status" value="1"/>
</dbReference>
<evidence type="ECO:0000313" key="9">
    <source>
        <dbReference type="Proteomes" id="UP000012174"/>
    </source>
</evidence>
<evidence type="ECO:0000313" key="8">
    <source>
        <dbReference type="EMBL" id="EMR67675.1"/>
    </source>
</evidence>
<dbReference type="HOGENOM" id="CLU_001265_2_1_1"/>
<feature type="transmembrane region" description="Helical" evidence="7">
    <location>
        <begin position="352"/>
        <end position="371"/>
    </location>
</feature>
<evidence type="ECO:0000256" key="4">
    <source>
        <dbReference type="ARBA" id="ARBA00022989"/>
    </source>
</evidence>
<keyword evidence="4 7" id="KW-1133">Transmembrane helix</keyword>
<dbReference type="AlphaFoldDB" id="M7TLT0"/>
<feature type="transmembrane region" description="Helical" evidence="7">
    <location>
        <begin position="200"/>
        <end position="219"/>
    </location>
</feature>
<feature type="transmembrane region" description="Helical" evidence="7">
    <location>
        <begin position="240"/>
        <end position="263"/>
    </location>
</feature>
<dbReference type="InterPro" id="IPR036259">
    <property type="entry name" value="MFS_trans_sf"/>
</dbReference>
<dbReference type="GO" id="GO:0022857">
    <property type="term" value="F:transmembrane transporter activity"/>
    <property type="evidence" value="ECO:0007669"/>
    <property type="project" value="TreeGrafter"/>
</dbReference>
<feature type="region of interest" description="Disordered" evidence="6">
    <location>
        <begin position="1"/>
        <end position="48"/>
    </location>
</feature>
<evidence type="ECO:0000256" key="7">
    <source>
        <dbReference type="SAM" id="Phobius"/>
    </source>
</evidence>
<dbReference type="PANTHER" id="PTHR43791">
    <property type="entry name" value="PERMEASE-RELATED"/>
    <property type="match status" value="1"/>
</dbReference>
<evidence type="ECO:0000256" key="5">
    <source>
        <dbReference type="ARBA" id="ARBA00023136"/>
    </source>
</evidence>
<evidence type="ECO:0000256" key="6">
    <source>
        <dbReference type="SAM" id="MobiDB-lite"/>
    </source>
</evidence>
<gene>
    <name evidence="8" type="ORF">UCREL1_5320</name>
</gene>
<dbReference type="EMBL" id="KB706384">
    <property type="protein sequence ID" value="EMR67675.1"/>
    <property type="molecule type" value="Genomic_DNA"/>
</dbReference>
<reference evidence="9" key="1">
    <citation type="journal article" date="2013" name="Genome Announc.">
        <title>Draft genome sequence of the grapevine dieback fungus Eutypa lata UCR-EL1.</title>
        <authorList>
            <person name="Blanco-Ulate B."/>
            <person name="Rolshausen P.E."/>
            <person name="Cantu D."/>
        </authorList>
    </citation>
    <scope>NUCLEOTIDE SEQUENCE [LARGE SCALE GENOMIC DNA]</scope>
    <source>
        <strain evidence="9">UCR-EL1</strain>
    </source>
</reference>
<dbReference type="OrthoDB" id="1935484at2759"/>
<evidence type="ECO:0000256" key="2">
    <source>
        <dbReference type="ARBA" id="ARBA00022448"/>
    </source>
</evidence>
<dbReference type="SUPFAM" id="SSF103473">
    <property type="entry name" value="MFS general substrate transporter"/>
    <property type="match status" value="1"/>
</dbReference>
<proteinExistence type="predicted"/>
<feature type="transmembrane region" description="Helical" evidence="7">
    <location>
        <begin position="391"/>
        <end position="412"/>
    </location>
</feature>
<dbReference type="Proteomes" id="UP000012174">
    <property type="component" value="Unassembled WGS sequence"/>
</dbReference>
<keyword evidence="9" id="KW-1185">Reference proteome</keyword>
<evidence type="ECO:0000256" key="3">
    <source>
        <dbReference type="ARBA" id="ARBA00022692"/>
    </source>
</evidence>
<dbReference type="OMA" id="SWWNPKG"/>